<keyword evidence="3" id="KW-0812">Transmembrane</keyword>
<evidence type="ECO:0000256" key="2">
    <source>
        <dbReference type="RuleBase" id="RU003750"/>
    </source>
</evidence>
<dbReference type="Gene3D" id="1.20.120.1760">
    <property type="match status" value="1"/>
</dbReference>
<dbReference type="AlphaFoldDB" id="A0A7V5P1F4"/>
<reference evidence="4" key="1">
    <citation type="journal article" date="2020" name="mSystems">
        <title>Genome- and Community-Level Interaction Insights into Carbon Utilization and Element Cycling Functions of Hydrothermarchaeota in Hydrothermal Sediment.</title>
        <authorList>
            <person name="Zhou Z."/>
            <person name="Liu Y."/>
            <person name="Xu W."/>
            <person name="Pan J."/>
            <person name="Luo Z.H."/>
            <person name="Li M."/>
        </authorList>
    </citation>
    <scope>NUCLEOTIDE SEQUENCE [LARGE SCALE GENOMIC DNA]</scope>
    <source>
        <strain evidence="4">HyVt-533</strain>
    </source>
</reference>
<sequence>MARYVYFYGKDQVKIWGLTVPERLKRLLGSQVKELKDPSQLTPEDEVFIFNVDYLLDDRLVKYLGTQPGLLVYQKEGPKEIPLAAYVSAPIFAETLAYFEGRGPLPQGVKTQLLGEISAAFFKQLRKFEPPFALPVSEKNRDFLERRLYDWSYKGVTDLVTKWLWPHPARKVVRWCVKLGLKPNHVTFLGFILVVLAGYLFYQGHLGLGLIAAWLMTFLDTVDGKLARVTVTSSKFGHYFDHLIDLIHPPIWYILWGVGVERWGLSNPLPVSLLGTLLIAGYVLGRLVEGAFLARFGFEIFCWRPFDSYFRLITARRNPCLIILTVSYLLGQPQYGLLATTCWTVLTSLVLLFRLALAWWQGRKRPLTPWLAEIEKYRAHKLALKWFTREAAA</sequence>
<evidence type="ECO:0000256" key="3">
    <source>
        <dbReference type="SAM" id="Phobius"/>
    </source>
</evidence>
<gene>
    <name evidence="4" type="ORF">ENJ96_08695</name>
</gene>
<protein>
    <submittedName>
        <fullName evidence="4">CDP-alcohol phosphatidyltransferase family protein</fullName>
    </submittedName>
</protein>
<dbReference type="InterPro" id="IPR048254">
    <property type="entry name" value="CDP_ALCOHOL_P_TRANSF_CS"/>
</dbReference>
<dbReference type="GO" id="GO:0008654">
    <property type="term" value="P:phospholipid biosynthetic process"/>
    <property type="evidence" value="ECO:0007669"/>
    <property type="project" value="InterPro"/>
</dbReference>
<feature type="transmembrane region" description="Helical" evidence="3">
    <location>
        <begin position="336"/>
        <end position="357"/>
    </location>
</feature>
<keyword evidence="1 2" id="KW-0808">Transferase</keyword>
<proteinExistence type="inferred from homology"/>
<dbReference type="GO" id="GO:0016780">
    <property type="term" value="F:phosphotransferase activity, for other substituted phosphate groups"/>
    <property type="evidence" value="ECO:0007669"/>
    <property type="project" value="InterPro"/>
</dbReference>
<feature type="transmembrane region" description="Helical" evidence="3">
    <location>
        <begin position="269"/>
        <end position="288"/>
    </location>
</feature>
<evidence type="ECO:0000256" key="1">
    <source>
        <dbReference type="ARBA" id="ARBA00022679"/>
    </source>
</evidence>
<dbReference type="Proteomes" id="UP000886101">
    <property type="component" value="Unassembled WGS sequence"/>
</dbReference>
<organism evidence="4">
    <name type="scientific">Thermodesulfatator atlanticus</name>
    <dbReference type="NCBI Taxonomy" id="501497"/>
    <lineage>
        <taxon>Bacteria</taxon>
        <taxon>Pseudomonadati</taxon>
        <taxon>Thermodesulfobacteriota</taxon>
        <taxon>Thermodesulfobacteria</taxon>
        <taxon>Thermodesulfobacteriales</taxon>
        <taxon>Thermodesulfatatoraceae</taxon>
        <taxon>Thermodesulfatator</taxon>
    </lineage>
</organism>
<dbReference type="InterPro" id="IPR043130">
    <property type="entry name" value="CDP-OH_PTrfase_TM_dom"/>
</dbReference>
<dbReference type="Pfam" id="PF01066">
    <property type="entry name" value="CDP-OH_P_transf"/>
    <property type="match status" value="1"/>
</dbReference>
<comment type="caution">
    <text evidence="4">The sequence shown here is derived from an EMBL/GenBank/DDBJ whole genome shotgun (WGS) entry which is preliminary data.</text>
</comment>
<dbReference type="EMBL" id="DROK01000257">
    <property type="protein sequence ID" value="HHI97913.1"/>
    <property type="molecule type" value="Genomic_DNA"/>
</dbReference>
<accession>A0A7V5P1F4</accession>
<dbReference type="InterPro" id="IPR000462">
    <property type="entry name" value="CDP-OH_P_trans"/>
</dbReference>
<feature type="transmembrane region" description="Helical" evidence="3">
    <location>
        <begin position="188"/>
        <end position="216"/>
    </location>
</feature>
<evidence type="ECO:0000313" key="4">
    <source>
        <dbReference type="EMBL" id="HHI97913.1"/>
    </source>
</evidence>
<comment type="similarity">
    <text evidence="2">Belongs to the CDP-alcohol phosphatidyltransferase class-I family.</text>
</comment>
<dbReference type="PROSITE" id="PS00379">
    <property type="entry name" value="CDP_ALCOHOL_P_TRANSF"/>
    <property type="match status" value="1"/>
</dbReference>
<dbReference type="GO" id="GO:0016020">
    <property type="term" value="C:membrane"/>
    <property type="evidence" value="ECO:0007669"/>
    <property type="project" value="InterPro"/>
</dbReference>
<keyword evidence="3" id="KW-0472">Membrane</keyword>
<name>A0A7V5P1F4_9BACT</name>
<keyword evidence="3" id="KW-1133">Transmembrane helix</keyword>